<dbReference type="Proteomes" id="UP000324222">
    <property type="component" value="Unassembled WGS sequence"/>
</dbReference>
<dbReference type="EMBL" id="VSRR010061154">
    <property type="protein sequence ID" value="MPC82958.1"/>
    <property type="molecule type" value="Genomic_DNA"/>
</dbReference>
<proteinExistence type="predicted"/>
<sequence>MRLGKSRTSLTKFKIGKTSWTFAKMRETCGTTRETSTTSCYDMGRRLVIAWGRTKFSKILENLVRTVTTYDVVPILARPLFRPWYD</sequence>
<evidence type="ECO:0000313" key="1">
    <source>
        <dbReference type="EMBL" id="MPC82958.1"/>
    </source>
</evidence>
<comment type="caution">
    <text evidence="1">The sequence shown here is derived from an EMBL/GenBank/DDBJ whole genome shotgun (WGS) entry which is preliminary data.</text>
</comment>
<gene>
    <name evidence="1" type="ORF">E2C01_077647</name>
</gene>
<name>A0A5B7IQ95_PORTR</name>
<accession>A0A5B7IQ95</accession>
<organism evidence="1 2">
    <name type="scientific">Portunus trituberculatus</name>
    <name type="common">Swimming crab</name>
    <name type="synonym">Neptunus trituberculatus</name>
    <dbReference type="NCBI Taxonomy" id="210409"/>
    <lineage>
        <taxon>Eukaryota</taxon>
        <taxon>Metazoa</taxon>
        <taxon>Ecdysozoa</taxon>
        <taxon>Arthropoda</taxon>
        <taxon>Crustacea</taxon>
        <taxon>Multicrustacea</taxon>
        <taxon>Malacostraca</taxon>
        <taxon>Eumalacostraca</taxon>
        <taxon>Eucarida</taxon>
        <taxon>Decapoda</taxon>
        <taxon>Pleocyemata</taxon>
        <taxon>Brachyura</taxon>
        <taxon>Eubrachyura</taxon>
        <taxon>Portunoidea</taxon>
        <taxon>Portunidae</taxon>
        <taxon>Portuninae</taxon>
        <taxon>Portunus</taxon>
    </lineage>
</organism>
<protein>
    <submittedName>
        <fullName evidence="1">Uncharacterized protein</fullName>
    </submittedName>
</protein>
<dbReference type="AlphaFoldDB" id="A0A5B7IQ95"/>
<keyword evidence="2" id="KW-1185">Reference proteome</keyword>
<evidence type="ECO:0000313" key="2">
    <source>
        <dbReference type="Proteomes" id="UP000324222"/>
    </source>
</evidence>
<reference evidence="1 2" key="1">
    <citation type="submission" date="2019-05" db="EMBL/GenBank/DDBJ databases">
        <title>Another draft genome of Portunus trituberculatus and its Hox gene families provides insights of decapod evolution.</title>
        <authorList>
            <person name="Jeong J.-H."/>
            <person name="Song I."/>
            <person name="Kim S."/>
            <person name="Choi T."/>
            <person name="Kim D."/>
            <person name="Ryu S."/>
            <person name="Kim W."/>
        </authorList>
    </citation>
    <scope>NUCLEOTIDE SEQUENCE [LARGE SCALE GENOMIC DNA]</scope>
    <source>
        <tissue evidence="1">Muscle</tissue>
    </source>
</reference>